<dbReference type="EMBL" id="CADCSZ010000050">
    <property type="protein sequence ID" value="CAA9223780.1"/>
    <property type="molecule type" value="Genomic_DNA"/>
</dbReference>
<protein>
    <submittedName>
        <fullName evidence="2">Uncharacterized protein</fullName>
    </submittedName>
</protein>
<evidence type="ECO:0000256" key="1">
    <source>
        <dbReference type="SAM" id="MobiDB-lite"/>
    </source>
</evidence>
<dbReference type="AlphaFoldDB" id="A0A6J4HG29"/>
<reference evidence="2" key="1">
    <citation type="submission" date="2020-02" db="EMBL/GenBank/DDBJ databases">
        <authorList>
            <person name="Meier V. D."/>
        </authorList>
    </citation>
    <scope>NUCLEOTIDE SEQUENCE</scope>
    <source>
        <strain evidence="2">AVDCRST_MAG76</strain>
    </source>
</reference>
<sequence length="41" mass="4574">MDGEQPTEEQAQRRTPKVEPVAEDLLKEVPDTGPPPERTDS</sequence>
<feature type="region of interest" description="Disordered" evidence="1">
    <location>
        <begin position="1"/>
        <end position="41"/>
    </location>
</feature>
<accession>A0A6J4HG29</accession>
<gene>
    <name evidence="2" type="ORF">AVDCRST_MAG76-808</name>
</gene>
<organism evidence="2">
    <name type="scientific">uncultured Acidimicrobiales bacterium</name>
    <dbReference type="NCBI Taxonomy" id="310071"/>
    <lineage>
        <taxon>Bacteria</taxon>
        <taxon>Bacillati</taxon>
        <taxon>Actinomycetota</taxon>
        <taxon>Acidimicrobiia</taxon>
        <taxon>Acidimicrobiales</taxon>
        <taxon>environmental samples</taxon>
    </lineage>
</organism>
<proteinExistence type="predicted"/>
<name>A0A6J4HG29_9ACTN</name>
<evidence type="ECO:0000313" key="2">
    <source>
        <dbReference type="EMBL" id="CAA9223780.1"/>
    </source>
</evidence>
<feature type="compositionally biased region" description="Pro residues" evidence="1">
    <location>
        <begin position="32"/>
        <end position="41"/>
    </location>
</feature>